<dbReference type="Proteomes" id="UP001500689">
    <property type="component" value="Unassembled WGS sequence"/>
</dbReference>
<keyword evidence="3" id="KW-1185">Reference proteome</keyword>
<comment type="caution">
    <text evidence="2">The sequence shown here is derived from an EMBL/GenBank/DDBJ whole genome shotgun (WGS) entry which is preliminary data.</text>
</comment>
<name>A0ABP6WLC9_9PSEU</name>
<organism evidence="2 3">
    <name type="scientific">Amycolatopsis ultiminotia</name>
    <dbReference type="NCBI Taxonomy" id="543629"/>
    <lineage>
        <taxon>Bacteria</taxon>
        <taxon>Bacillati</taxon>
        <taxon>Actinomycetota</taxon>
        <taxon>Actinomycetes</taxon>
        <taxon>Pseudonocardiales</taxon>
        <taxon>Pseudonocardiaceae</taxon>
        <taxon>Amycolatopsis</taxon>
    </lineage>
</organism>
<protein>
    <submittedName>
        <fullName evidence="2">Uncharacterized protein</fullName>
    </submittedName>
</protein>
<evidence type="ECO:0000313" key="3">
    <source>
        <dbReference type="Proteomes" id="UP001500689"/>
    </source>
</evidence>
<proteinExistence type="predicted"/>
<keyword evidence="1" id="KW-0472">Membrane</keyword>
<evidence type="ECO:0000313" key="2">
    <source>
        <dbReference type="EMBL" id="GAA3552609.1"/>
    </source>
</evidence>
<sequence>MDHSDEGTSKRRERHMAKQQFPGLKSGSGLLSKVIVGALALAVLVLVVKYPSDAASWAQGVGSVAADTIDGLVTFFRGLGN</sequence>
<keyword evidence="1" id="KW-1133">Transmembrane helix</keyword>
<keyword evidence="1" id="KW-0812">Transmembrane</keyword>
<dbReference type="EMBL" id="BAAAZN010000008">
    <property type="protein sequence ID" value="GAA3552609.1"/>
    <property type="molecule type" value="Genomic_DNA"/>
</dbReference>
<accession>A0ABP6WLC9</accession>
<feature type="transmembrane region" description="Helical" evidence="1">
    <location>
        <begin position="30"/>
        <end position="48"/>
    </location>
</feature>
<reference evidence="3" key="1">
    <citation type="journal article" date="2019" name="Int. J. Syst. Evol. Microbiol.">
        <title>The Global Catalogue of Microorganisms (GCM) 10K type strain sequencing project: providing services to taxonomists for standard genome sequencing and annotation.</title>
        <authorList>
            <consortium name="The Broad Institute Genomics Platform"/>
            <consortium name="The Broad Institute Genome Sequencing Center for Infectious Disease"/>
            <person name="Wu L."/>
            <person name="Ma J."/>
        </authorList>
    </citation>
    <scope>NUCLEOTIDE SEQUENCE [LARGE SCALE GENOMIC DNA]</scope>
    <source>
        <strain evidence="3">JCM 16898</strain>
    </source>
</reference>
<gene>
    <name evidence="2" type="ORF">GCM10022222_40320</name>
</gene>
<evidence type="ECO:0000256" key="1">
    <source>
        <dbReference type="SAM" id="Phobius"/>
    </source>
</evidence>